<dbReference type="Pfam" id="PF01794">
    <property type="entry name" value="Ferric_reduct"/>
    <property type="match status" value="1"/>
</dbReference>
<keyword evidence="4 7" id="KW-1133">Transmembrane helix</keyword>
<evidence type="ECO:0000256" key="6">
    <source>
        <dbReference type="ARBA" id="ARBA00023136"/>
    </source>
</evidence>
<dbReference type="GO" id="GO:0005886">
    <property type="term" value="C:plasma membrane"/>
    <property type="evidence" value="ECO:0007669"/>
    <property type="project" value="TreeGrafter"/>
</dbReference>
<dbReference type="GO" id="GO:0015677">
    <property type="term" value="P:copper ion import"/>
    <property type="evidence" value="ECO:0007669"/>
    <property type="project" value="TreeGrafter"/>
</dbReference>
<keyword evidence="6 7" id="KW-0472">Membrane</keyword>
<gene>
    <name evidence="9" type="ORF">GSTUAT00001082001</name>
</gene>
<feature type="domain" description="Ferric oxidoreductase" evidence="8">
    <location>
        <begin position="8"/>
        <end position="68"/>
    </location>
</feature>
<organism evidence="9 10">
    <name type="scientific">Tuber aestivum</name>
    <name type="common">summer truffle</name>
    <dbReference type="NCBI Taxonomy" id="59557"/>
    <lineage>
        <taxon>Eukaryota</taxon>
        <taxon>Fungi</taxon>
        <taxon>Dikarya</taxon>
        <taxon>Ascomycota</taxon>
        <taxon>Pezizomycotina</taxon>
        <taxon>Pezizomycetes</taxon>
        <taxon>Pezizales</taxon>
        <taxon>Tuberaceae</taxon>
        <taxon>Tuber</taxon>
    </lineage>
</organism>
<dbReference type="Proteomes" id="UP001412239">
    <property type="component" value="Unassembled WGS sequence"/>
</dbReference>
<dbReference type="GO" id="GO:0006826">
    <property type="term" value="P:iron ion transport"/>
    <property type="evidence" value="ECO:0007669"/>
    <property type="project" value="TreeGrafter"/>
</dbReference>
<dbReference type="GO" id="GO:0000293">
    <property type="term" value="F:ferric-chelate reductase activity"/>
    <property type="evidence" value="ECO:0007669"/>
    <property type="project" value="TreeGrafter"/>
</dbReference>
<accession>A0A292Q7X9</accession>
<dbReference type="InterPro" id="IPR013130">
    <property type="entry name" value="Fe3_Rdtase_TM_dom"/>
</dbReference>
<keyword evidence="3 7" id="KW-0812">Transmembrane</keyword>
<dbReference type="InterPro" id="IPR051410">
    <property type="entry name" value="Ferric/Cupric_Reductase"/>
</dbReference>
<evidence type="ECO:0000256" key="4">
    <source>
        <dbReference type="ARBA" id="ARBA00022989"/>
    </source>
</evidence>
<sequence length="83" mass="9226">MVIFADRLGGIAVTNLPLLYLMAAKNYPLKKFTAWSYEQPNTMDRAVGRVCVVTAIGHFGIFAYVWSPTLPGNDRLNVLAPLR</sequence>
<protein>
    <recommendedName>
        <fullName evidence="8">Ferric oxidoreductase domain-containing protein</fullName>
    </recommendedName>
</protein>
<comment type="subcellular location">
    <subcellularLocation>
        <location evidence="1">Membrane</location>
        <topology evidence="1">Multi-pass membrane protein</topology>
    </subcellularLocation>
</comment>
<evidence type="ECO:0000256" key="5">
    <source>
        <dbReference type="ARBA" id="ARBA00023065"/>
    </source>
</evidence>
<reference evidence="9" key="1">
    <citation type="submission" date="2015-10" db="EMBL/GenBank/DDBJ databases">
        <authorList>
            <person name="Regsiter A."/>
            <person name="william w."/>
        </authorList>
    </citation>
    <scope>NUCLEOTIDE SEQUENCE</scope>
    <source>
        <strain evidence="9">Montdore</strain>
    </source>
</reference>
<dbReference type="AlphaFoldDB" id="A0A292Q7X9"/>
<dbReference type="PANTHER" id="PTHR32361:SF9">
    <property type="entry name" value="FERRIC REDUCTASE TRANSMEMBRANE COMPONENT 3-RELATED"/>
    <property type="match status" value="1"/>
</dbReference>
<keyword evidence="2" id="KW-0813">Transport</keyword>
<keyword evidence="5" id="KW-0406">Ion transport</keyword>
<evidence type="ECO:0000256" key="3">
    <source>
        <dbReference type="ARBA" id="ARBA00022692"/>
    </source>
</evidence>
<dbReference type="EMBL" id="LN890955">
    <property type="protein sequence ID" value="CUS14797.1"/>
    <property type="molecule type" value="Genomic_DNA"/>
</dbReference>
<keyword evidence="10" id="KW-1185">Reference proteome</keyword>
<evidence type="ECO:0000256" key="7">
    <source>
        <dbReference type="SAM" id="Phobius"/>
    </source>
</evidence>
<dbReference type="GO" id="GO:0006879">
    <property type="term" value="P:intracellular iron ion homeostasis"/>
    <property type="evidence" value="ECO:0007669"/>
    <property type="project" value="TreeGrafter"/>
</dbReference>
<name>A0A292Q7X9_9PEZI</name>
<evidence type="ECO:0000313" key="9">
    <source>
        <dbReference type="EMBL" id="CUS14797.1"/>
    </source>
</evidence>
<evidence type="ECO:0000259" key="8">
    <source>
        <dbReference type="Pfam" id="PF01794"/>
    </source>
</evidence>
<evidence type="ECO:0000313" key="10">
    <source>
        <dbReference type="Proteomes" id="UP001412239"/>
    </source>
</evidence>
<evidence type="ECO:0000256" key="1">
    <source>
        <dbReference type="ARBA" id="ARBA00004141"/>
    </source>
</evidence>
<dbReference type="PANTHER" id="PTHR32361">
    <property type="entry name" value="FERRIC/CUPRIC REDUCTASE TRANSMEMBRANE COMPONENT"/>
    <property type="match status" value="1"/>
</dbReference>
<evidence type="ECO:0000256" key="2">
    <source>
        <dbReference type="ARBA" id="ARBA00022448"/>
    </source>
</evidence>
<proteinExistence type="predicted"/>
<feature type="transmembrane region" description="Helical" evidence="7">
    <location>
        <begin position="46"/>
        <end position="66"/>
    </location>
</feature>